<evidence type="ECO:0000256" key="3">
    <source>
        <dbReference type="ARBA" id="ARBA00038054"/>
    </source>
</evidence>
<sequence length="201" mass="21877">MTQDTTNPQAAYIAAVELEKAYRLINHGPTVLVSASHDAVVDVMAASWACALDFAPPKLTVVLDKSTRTRELVEQSSQWVVQVPTLAQMQMVHAVGTHSLHQQPDKLQRAGVGLVGMPESTLPFVQGCSAWLACRLVPEPHNQQAYDLFIGEVTGAWADTRVFAHGHWHFETAGPQWRSLHYVAGGQFYATGEAFSSGDGP</sequence>
<reference evidence="5 6" key="1">
    <citation type="submission" date="2016-11" db="EMBL/GenBank/DDBJ databases">
        <authorList>
            <person name="Jaros S."/>
            <person name="Januszkiewicz K."/>
            <person name="Wedrychowicz H."/>
        </authorList>
    </citation>
    <scope>NUCLEOTIDE SEQUENCE [LARGE SCALE GENOMIC DNA]</scope>
    <source>
        <strain evidence="5 6">DSM 16112</strain>
    </source>
</reference>
<dbReference type="STRING" id="1122156.SAMN02745117_00397"/>
<dbReference type="InterPro" id="IPR002563">
    <property type="entry name" value="Flavin_Rdtase-like_dom"/>
</dbReference>
<dbReference type="InterPro" id="IPR012349">
    <property type="entry name" value="Split_barrel_FMN-bd"/>
</dbReference>
<dbReference type="EMBL" id="FQUZ01000003">
    <property type="protein sequence ID" value="SHE50049.1"/>
    <property type="molecule type" value="Genomic_DNA"/>
</dbReference>
<gene>
    <name evidence="5" type="ORF">SAMN02745117_00397</name>
</gene>
<dbReference type="GO" id="GO:0010181">
    <property type="term" value="F:FMN binding"/>
    <property type="evidence" value="ECO:0007669"/>
    <property type="project" value="InterPro"/>
</dbReference>
<dbReference type="InterPro" id="IPR052174">
    <property type="entry name" value="Flavoredoxin"/>
</dbReference>
<accession>A0A1M4U015</accession>
<dbReference type="RefSeq" id="WP_073354096.1">
    <property type="nucleotide sequence ID" value="NZ_FQUZ01000003.1"/>
</dbReference>
<dbReference type="OrthoDB" id="9792436at2"/>
<dbReference type="AlphaFoldDB" id="A0A1M4U015"/>
<dbReference type="Gene3D" id="2.30.110.10">
    <property type="entry name" value="Electron Transport, Fmn-binding Protein, Chain A"/>
    <property type="match status" value="1"/>
</dbReference>
<dbReference type="Proteomes" id="UP000184327">
    <property type="component" value="Unassembled WGS sequence"/>
</dbReference>
<protein>
    <submittedName>
        <fullName evidence="5">NADH-FMN oxidoreductase RutF, flavin reductase (DIM6/NTAB) family</fullName>
    </submittedName>
</protein>
<evidence type="ECO:0000313" key="6">
    <source>
        <dbReference type="Proteomes" id="UP000184327"/>
    </source>
</evidence>
<comment type="cofactor">
    <cofactor evidence="1">
        <name>FMN</name>
        <dbReference type="ChEBI" id="CHEBI:58210"/>
    </cofactor>
</comment>
<dbReference type="GO" id="GO:0016646">
    <property type="term" value="F:oxidoreductase activity, acting on the CH-NH group of donors, NAD or NADP as acceptor"/>
    <property type="evidence" value="ECO:0007669"/>
    <property type="project" value="UniProtKB-ARBA"/>
</dbReference>
<dbReference type="PANTHER" id="PTHR43567:SF1">
    <property type="entry name" value="FLAVOREDOXIN"/>
    <property type="match status" value="1"/>
</dbReference>
<comment type="similarity">
    <text evidence="3">Belongs to the flavoredoxin family.</text>
</comment>
<feature type="domain" description="Flavin reductase like" evidence="4">
    <location>
        <begin position="23"/>
        <end position="170"/>
    </location>
</feature>
<dbReference type="Pfam" id="PF01613">
    <property type="entry name" value="Flavin_Reduct"/>
    <property type="match status" value="1"/>
</dbReference>
<evidence type="ECO:0000259" key="4">
    <source>
        <dbReference type="SMART" id="SM00903"/>
    </source>
</evidence>
<dbReference type="PANTHER" id="PTHR43567">
    <property type="entry name" value="FLAVOREDOXIN-RELATED-RELATED"/>
    <property type="match status" value="1"/>
</dbReference>
<dbReference type="SMART" id="SM00903">
    <property type="entry name" value="Flavin_Reduct"/>
    <property type="match status" value="1"/>
</dbReference>
<organism evidence="5 6">
    <name type="scientific">Lampropedia hyalina DSM 16112</name>
    <dbReference type="NCBI Taxonomy" id="1122156"/>
    <lineage>
        <taxon>Bacteria</taxon>
        <taxon>Pseudomonadati</taxon>
        <taxon>Pseudomonadota</taxon>
        <taxon>Betaproteobacteria</taxon>
        <taxon>Burkholderiales</taxon>
        <taxon>Comamonadaceae</taxon>
        <taxon>Lampropedia</taxon>
    </lineage>
</organism>
<keyword evidence="2" id="KW-0285">Flavoprotein</keyword>
<name>A0A1M4U015_9BURK</name>
<evidence type="ECO:0000313" key="5">
    <source>
        <dbReference type="EMBL" id="SHE50049.1"/>
    </source>
</evidence>
<dbReference type="SUPFAM" id="SSF50475">
    <property type="entry name" value="FMN-binding split barrel"/>
    <property type="match status" value="1"/>
</dbReference>
<evidence type="ECO:0000256" key="2">
    <source>
        <dbReference type="ARBA" id="ARBA00022630"/>
    </source>
</evidence>
<proteinExistence type="inferred from homology"/>
<evidence type="ECO:0000256" key="1">
    <source>
        <dbReference type="ARBA" id="ARBA00001917"/>
    </source>
</evidence>
<keyword evidence="6" id="KW-1185">Reference proteome</keyword>